<dbReference type="Proteomes" id="UP000035680">
    <property type="component" value="Unassembled WGS sequence"/>
</dbReference>
<keyword evidence="4" id="KW-1015">Disulfide bond</keyword>
<sequence>MYSLIHWFFAYLLFQTIIFSSAPTIVTENNSFIRPCYFTNWAQYRQGQGKFMPESYLPGLCTHILFAFGWMNEDYTAKAYDPADLPNDWAGAGMYARVNSLKQKDPGLKTLLSFGGWTFGTRLFEGMSTTPENRKKFIDSVIKFSRAYEFDGIDIDWEYPKDGINKVNYVAFIQELRAAANSESARTGKERLLITAAVSAAVETIRNGYDISALADSFDFILLMSYDFHGTWESHTGFNAPLHPRTGETNTEWNVAGAAHYWAQNGMPKRKIIIGGATYGRGWTLTNSKDFSIGAPGTKATTTKYVGEAGVGAYYEFCEMLAQGATRYWDDQAKVPYLVFGDQWFSYDDSESIQYKAEFVKEHGFGGMFVWTLDFDDFNGKCPGGDGKKYPLISKIAEVLGGHVEPVVSTTPKFTTTYKTTGTTKITSTTSTRNELEGFCDELPDGFHSLAPYSCIQFMLCLNKSSYLMECPSTFQYSEKYGYCVFPSNSGCSSSLPSTSIPMPTPTTSVSSTTKNVEKFVCTVDGFHADPNSCFRFYRCVNLTPYLFDCPGGLAYNKEAKLCDRIDTAGC</sequence>
<evidence type="ECO:0000256" key="7">
    <source>
        <dbReference type="SAM" id="SignalP"/>
    </source>
</evidence>
<dbReference type="GO" id="GO:0006032">
    <property type="term" value="P:chitin catabolic process"/>
    <property type="evidence" value="ECO:0007669"/>
    <property type="project" value="UniProtKB-ARBA"/>
</dbReference>
<dbReference type="InterPro" id="IPR017853">
    <property type="entry name" value="GH"/>
</dbReference>
<dbReference type="GO" id="GO:0005975">
    <property type="term" value="P:carbohydrate metabolic process"/>
    <property type="evidence" value="ECO:0007669"/>
    <property type="project" value="InterPro"/>
</dbReference>
<dbReference type="SUPFAM" id="SSF51445">
    <property type="entry name" value="(Trans)glycosidases"/>
    <property type="match status" value="1"/>
</dbReference>
<dbReference type="GO" id="GO:0008061">
    <property type="term" value="F:chitin binding"/>
    <property type="evidence" value="ECO:0007669"/>
    <property type="project" value="UniProtKB-KW"/>
</dbReference>
<dbReference type="SUPFAM" id="SSF54556">
    <property type="entry name" value="Chitinase insertion domain"/>
    <property type="match status" value="1"/>
</dbReference>
<dbReference type="GO" id="GO:0005576">
    <property type="term" value="C:extracellular region"/>
    <property type="evidence" value="ECO:0007669"/>
    <property type="project" value="InterPro"/>
</dbReference>
<dbReference type="PROSITE" id="PS51910">
    <property type="entry name" value="GH18_2"/>
    <property type="match status" value="1"/>
</dbReference>
<dbReference type="InterPro" id="IPR011583">
    <property type="entry name" value="Chitinase_II/V-like_cat"/>
</dbReference>
<keyword evidence="5 6" id="KW-0326">Glycosidase</keyword>
<accession>A0A0K0FBL3</accession>
<dbReference type="FunFam" id="3.10.50.10:FF:000008">
    <property type="entry name" value="Chitinase 11"/>
    <property type="match status" value="1"/>
</dbReference>
<dbReference type="CDD" id="cd02872">
    <property type="entry name" value="GH18_chitolectin_chitotriosidase"/>
    <property type="match status" value="1"/>
</dbReference>
<dbReference type="AlphaFoldDB" id="A0A0K0FBL3"/>
<dbReference type="InterPro" id="IPR001223">
    <property type="entry name" value="Glyco_hydro18_cat"/>
</dbReference>
<evidence type="ECO:0000313" key="11">
    <source>
        <dbReference type="WBParaSite" id="SVE_0622400.1"/>
    </source>
</evidence>
<protein>
    <submittedName>
        <fullName evidence="11">Probable endochitinase (inferred by orthology to a C. elegans protein)</fullName>
    </submittedName>
</protein>
<evidence type="ECO:0000256" key="4">
    <source>
        <dbReference type="ARBA" id="ARBA00023157"/>
    </source>
</evidence>
<dbReference type="InterPro" id="IPR002557">
    <property type="entry name" value="Chitin-bd_dom"/>
</dbReference>
<feature type="signal peptide" evidence="7">
    <location>
        <begin position="1"/>
        <end position="20"/>
    </location>
</feature>
<evidence type="ECO:0000313" key="10">
    <source>
        <dbReference type="Proteomes" id="UP000035680"/>
    </source>
</evidence>
<dbReference type="PANTHER" id="PTHR11177:SF400">
    <property type="entry name" value="ENDOCHITINASE-RELATED"/>
    <property type="match status" value="1"/>
</dbReference>
<dbReference type="Pfam" id="PF01607">
    <property type="entry name" value="CBM_14"/>
    <property type="match status" value="2"/>
</dbReference>
<dbReference type="Pfam" id="PF00704">
    <property type="entry name" value="Glyco_hydro_18"/>
    <property type="match status" value="1"/>
</dbReference>
<evidence type="ECO:0000256" key="2">
    <source>
        <dbReference type="ARBA" id="ARBA00022669"/>
    </source>
</evidence>
<dbReference type="PANTHER" id="PTHR11177">
    <property type="entry name" value="CHITINASE"/>
    <property type="match status" value="1"/>
</dbReference>
<dbReference type="Gene3D" id="3.10.50.10">
    <property type="match status" value="1"/>
</dbReference>
<dbReference type="GO" id="GO:0004568">
    <property type="term" value="F:chitinase activity"/>
    <property type="evidence" value="ECO:0007669"/>
    <property type="project" value="UniProtKB-ARBA"/>
</dbReference>
<reference evidence="10" key="1">
    <citation type="submission" date="2014-07" db="EMBL/GenBank/DDBJ databases">
        <authorList>
            <person name="Martin A.A"/>
            <person name="De Silva N."/>
        </authorList>
    </citation>
    <scope>NUCLEOTIDE SEQUENCE</scope>
</reference>
<comment type="similarity">
    <text evidence="1">Belongs to the glycosyl hydrolase 18 family. Chitinase class II subfamily.</text>
</comment>
<evidence type="ECO:0000256" key="3">
    <source>
        <dbReference type="ARBA" id="ARBA00022801"/>
    </source>
</evidence>
<evidence type="ECO:0000256" key="6">
    <source>
        <dbReference type="RuleBase" id="RU000489"/>
    </source>
</evidence>
<keyword evidence="7" id="KW-0732">Signal</keyword>
<dbReference type="InterPro" id="IPR036508">
    <property type="entry name" value="Chitin-bd_dom_sf"/>
</dbReference>
<feature type="chain" id="PRO_5005329698" evidence="7">
    <location>
        <begin position="21"/>
        <end position="571"/>
    </location>
</feature>
<dbReference type="STRING" id="75913.A0A0K0FBL3"/>
<dbReference type="InterPro" id="IPR029070">
    <property type="entry name" value="Chitinase_insertion_sf"/>
</dbReference>
<organism evidence="10 11">
    <name type="scientific">Strongyloides venezuelensis</name>
    <name type="common">Threadworm</name>
    <dbReference type="NCBI Taxonomy" id="75913"/>
    <lineage>
        <taxon>Eukaryota</taxon>
        <taxon>Metazoa</taxon>
        <taxon>Ecdysozoa</taxon>
        <taxon>Nematoda</taxon>
        <taxon>Chromadorea</taxon>
        <taxon>Rhabditida</taxon>
        <taxon>Tylenchina</taxon>
        <taxon>Panagrolaimomorpha</taxon>
        <taxon>Strongyloidoidea</taxon>
        <taxon>Strongyloididae</taxon>
        <taxon>Strongyloides</taxon>
    </lineage>
</organism>
<dbReference type="Gene3D" id="2.170.140.10">
    <property type="entry name" value="Chitin binding domain"/>
    <property type="match status" value="2"/>
</dbReference>
<dbReference type="InterPro" id="IPR001579">
    <property type="entry name" value="Glyco_hydro_18_chit_AS"/>
</dbReference>
<feature type="domain" description="Chitin-binding type-2" evidence="8">
    <location>
        <begin position="519"/>
        <end position="571"/>
    </location>
</feature>
<dbReference type="SMART" id="SM00636">
    <property type="entry name" value="Glyco_18"/>
    <property type="match status" value="1"/>
</dbReference>
<dbReference type="Gene3D" id="3.20.20.80">
    <property type="entry name" value="Glycosidases"/>
    <property type="match status" value="1"/>
</dbReference>
<dbReference type="PROSITE" id="PS50940">
    <property type="entry name" value="CHIT_BIND_II"/>
    <property type="match status" value="2"/>
</dbReference>
<dbReference type="SMART" id="SM00494">
    <property type="entry name" value="ChtBD2"/>
    <property type="match status" value="2"/>
</dbReference>
<feature type="domain" description="Chitin-binding type-2" evidence="8">
    <location>
        <begin position="437"/>
        <end position="494"/>
    </location>
</feature>
<dbReference type="PROSITE" id="PS01095">
    <property type="entry name" value="GH18_1"/>
    <property type="match status" value="1"/>
</dbReference>
<feature type="domain" description="GH18" evidence="9">
    <location>
        <begin position="32"/>
        <end position="403"/>
    </location>
</feature>
<evidence type="ECO:0000256" key="1">
    <source>
        <dbReference type="ARBA" id="ARBA00009121"/>
    </source>
</evidence>
<evidence type="ECO:0000259" key="8">
    <source>
        <dbReference type="PROSITE" id="PS50940"/>
    </source>
</evidence>
<keyword evidence="2" id="KW-0147">Chitin-binding</keyword>
<dbReference type="WBParaSite" id="SVE_0622400.1">
    <property type="protein sequence ID" value="SVE_0622400.1"/>
    <property type="gene ID" value="SVE_0622400"/>
</dbReference>
<name>A0A0K0FBL3_STRVS</name>
<keyword evidence="10" id="KW-1185">Reference proteome</keyword>
<proteinExistence type="inferred from homology"/>
<keyword evidence="3 6" id="KW-0378">Hydrolase</keyword>
<evidence type="ECO:0000259" key="9">
    <source>
        <dbReference type="PROSITE" id="PS51910"/>
    </source>
</evidence>
<reference evidence="11" key="2">
    <citation type="submission" date="2015-08" db="UniProtKB">
        <authorList>
            <consortium name="WormBaseParasite"/>
        </authorList>
    </citation>
    <scope>IDENTIFICATION</scope>
</reference>
<dbReference type="SUPFAM" id="SSF57625">
    <property type="entry name" value="Invertebrate chitin-binding proteins"/>
    <property type="match status" value="2"/>
</dbReference>
<evidence type="ECO:0000256" key="5">
    <source>
        <dbReference type="ARBA" id="ARBA00023295"/>
    </source>
</evidence>
<dbReference type="InterPro" id="IPR050314">
    <property type="entry name" value="Glycosyl_Hydrlase_18"/>
</dbReference>